<dbReference type="InParanoid" id="A0A2K1JYM1"/>
<dbReference type="GO" id="GO:0003677">
    <property type="term" value="F:DNA binding"/>
    <property type="evidence" value="ECO:0007669"/>
    <property type="project" value="UniProtKB-KW"/>
</dbReference>
<keyword evidence="3" id="KW-0808">Transferase</keyword>
<keyword evidence="4" id="KW-0548">Nucleotidyltransferase</keyword>
<dbReference type="InterPro" id="IPR050240">
    <property type="entry name" value="DNA_pol_type-B"/>
</dbReference>
<dbReference type="Gene3D" id="3.30.342.10">
    <property type="entry name" value="DNA Polymerase, chain B, domain 1"/>
    <property type="match status" value="1"/>
</dbReference>
<keyword evidence="5" id="KW-0239">DNA-directed DNA polymerase</keyword>
<dbReference type="SUPFAM" id="SSF56672">
    <property type="entry name" value="DNA/RNA polymerases"/>
    <property type="match status" value="1"/>
</dbReference>
<evidence type="ECO:0000256" key="4">
    <source>
        <dbReference type="ARBA" id="ARBA00022695"/>
    </source>
</evidence>
<dbReference type="InterPro" id="IPR012337">
    <property type="entry name" value="RNaseH-like_sf"/>
</dbReference>
<dbReference type="Gene3D" id="3.30.420.10">
    <property type="entry name" value="Ribonuclease H-like superfamily/Ribonuclease H"/>
    <property type="match status" value="1"/>
</dbReference>
<dbReference type="EnsemblPlants" id="Pp3c10_11570V3.1">
    <property type="protein sequence ID" value="Pp3c10_11570V3.1"/>
    <property type="gene ID" value="Pp3c10_11570"/>
</dbReference>
<sequence>MEVSCMMYDWRTRADDERTVLYGFGNLITGESVTIRVHDFLLYYYVLVSTMGMNVHEKMNKISELVGRNNIAKTVICTRRLLRSYLEGDKNFIKYYFYKRSTLDYFSNLIKKMDIRVYKGDMKIEEMFITATNISYSGWIKALCADQIDVPRPLIMCMDIEVYSFNASAMPDPYIEKDRLFMISVVSQRYLMPNTSKKYILYTGQCNIDLDDTDIRAFRIERNLIEAYFLLIKEINPDVIIGYNIFMFDFKYIDTRLRRKLTNLPSSSRVQGIGTERIDINWSSSAYGFNDYIVTDLLGRTVIDVYQYVTKEYKLQSYSLSSVSEKFTGNKKVDLPYKEVFNLYEKGDKESIETIARYCIISITEMSTVARTRIRDLYTRDQQIRIKSQLYKECYDKSVIFDRINSLLEEFEYEGAIVSNPTLGLYKWCSLLKFSNLYPSVIISHNICYSMFIKRNSDQPCFAVQVCDKKSYTFTKEPLGLVPSLLKILILKRKEVKIQSSTVIGIEKVVLERRQLALKISANFVYGSYGTRNSSYLQFIKGVESTIAIGRSIFMHASSIISSRYLVQLVYGDTDSCMFISDTAQDYESYKALAVCISNEVSKEFPTPVKLEFRAVFETFLLITKKRYIRLIAGERKMIYKGVVASKRDICIFLKHMYSSVVEMIMNSSSHEHIIEFVRVELLSLVRGHISLENLVITKTLEKGYSSASTPLLVYSNRLKDLSIEAKRGDKLDFIFVKTKERFKLEIITYAKMAKLIARYAVKEYLEINTGLLGKDLEKGANIILVYLKLGMIKIDDV</sequence>
<evidence type="ECO:0000259" key="9">
    <source>
        <dbReference type="Pfam" id="PF00136"/>
    </source>
</evidence>
<dbReference type="InterPro" id="IPR023211">
    <property type="entry name" value="DNA_pol_palm_dom_sf"/>
</dbReference>
<dbReference type="GO" id="GO:0045004">
    <property type="term" value="P:DNA replication proofreading"/>
    <property type="evidence" value="ECO:0000318"/>
    <property type="project" value="GO_Central"/>
</dbReference>
<dbReference type="PANTHER" id="PTHR10322:SF23">
    <property type="entry name" value="DNA POLYMERASE DELTA CATALYTIC SUBUNIT"/>
    <property type="match status" value="1"/>
</dbReference>
<dbReference type="STRING" id="3218.A0A2K1JYM1"/>
<feature type="domain" description="DNA-directed DNA polymerase family B multifunctional" evidence="9">
    <location>
        <begin position="375"/>
        <end position="747"/>
    </location>
</feature>
<dbReference type="Pfam" id="PF03104">
    <property type="entry name" value="DNA_pol_B_exo1"/>
    <property type="match status" value="1"/>
</dbReference>
<dbReference type="InterPro" id="IPR006172">
    <property type="entry name" value="DNA-dir_DNA_pol_B"/>
</dbReference>
<dbReference type="GO" id="GO:0008296">
    <property type="term" value="F:3'-5'-DNA exonuclease activity"/>
    <property type="evidence" value="ECO:0000318"/>
    <property type="project" value="GO_Central"/>
</dbReference>
<keyword evidence="13" id="KW-1185">Reference proteome</keyword>
<reference evidence="11 13" key="1">
    <citation type="journal article" date="2008" name="Science">
        <title>The Physcomitrella genome reveals evolutionary insights into the conquest of land by plants.</title>
        <authorList>
            <person name="Rensing S."/>
            <person name="Lang D."/>
            <person name="Zimmer A."/>
            <person name="Terry A."/>
            <person name="Salamov A."/>
            <person name="Shapiro H."/>
            <person name="Nishiyama T."/>
            <person name="Perroud P.-F."/>
            <person name="Lindquist E."/>
            <person name="Kamisugi Y."/>
            <person name="Tanahashi T."/>
            <person name="Sakakibara K."/>
            <person name="Fujita T."/>
            <person name="Oishi K."/>
            <person name="Shin-I T."/>
            <person name="Kuroki Y."/>
            <person name="Toyoda A."/>
            <person name="Suzuki Y."/>
            <person name="Hashimoto A."/>
            <person name="Yamaguchi K."/>
            <person name="Sugano A."/>
            <person name="Kohara Y."/>
            <person name="Fujiyama A."/>
            <person name="Anterola A."/>
            <person name="Aoki S."/>
            <person name="Ashton N."/>
            <person name="Barbazuk W.B."/>
            <person name="Barker E."/>
            <person name="Bennetzen J."/>
            <person name="Bezanilla M."/>
            <person name="Blankenship R."/>
            <person name="Cho S.H."/>
            <person name="Dutcher S."/>
            <person name="Estelle M."/>
            <person name="Fawcett J.A."/>
            <person name="Gundlach H."/>
            <person name="Hanada K."/>
            <person name="Heyl A."/>
            <person name="Hicks K.A."/>
            <person name="Hugh J."/>
            <person name="Lohr M."/>
            <person name="Mayer K."/>
            <person name="Melkozernov A."/>
            <person name="Murata T."/>
            <person name="Nelson D."/>
            <person name="Pils B."/>
            <person name="Prigge M."/>
            <person name="Reiss B."/>
            <person name="Renner T."/>
            <person name="Rombauts S."/>
            <person name="Rushton P."/>
            <person name="Sanderfoot A."/>
            <person name="Schween G."/>
            <person name="Shiu S.-H."/>
            <person name="Stueber K."/>
            <person name="Theodoulou F.L."/>
            <person name="Tu H."/>
            <person name="Van de Peer Y."/>
            <person name="Verrier P.J."/>
            <person name="Waters E."/>
            <person name="Wood A."/>
            <person name="Yang L."/>
            <person name="Cove D."/>
            <person name="Cuming A."/>
            <person name="Hasebe M."/>
            <person name="Lucas S."/>
            <person name="Mishler D.B."/>
            <person name="Reski R."/>
            <person name="Grigoriev I."/>
            <person name="Quatrano R.S."/>
            <person name="Boore J.L."/>
        </authorList>
    </citation>
    <scope>NUCLEOTIDE SEQUENCE [LARGE SCALE GENOMIC DNA]</scope>
    <source>
        <strain evidence="12 13">cv. Gransden 2004</strain>
    </source>
</reference>
<evidence type="ECO:0000259" key="10">
    <source>
        <dbReference type="Pfam" id="PF03104"/>
    </source>
</evidence>
<dbReference type="GO" id="GO:0003887">
    <property type="term" value="F:DNA-directed DNA polymerase activity"/>
    <property type="evidence" value="ECO:0000318"/>
    <property type="project" value="GO_Central"/>
</dbReference>
<reference evidence="11 13" key="2">
    <citation type="journal article" date="2018" name="Plant J.">
        <title>The Physcomitrella patens chromosome-scale assembly reveals moss genome structure and evolution.</title>
        <authorList>
            <person name="Lang D."/>
            <person name="Ullrich K.K."/>
            <person name="Murat F."/>
            <person name="Fuchs J."/>
            <person name="Jenkins J."/>
            <person name="Haas F.B."/>
            <person name="Piednoel M."/>
            <person name="Gundlach H."/>
            <person name="Van Bel M."/>
            <person name="Meyberg R."/>
            <person name="Vives C."/>
            <person name="Morata J."/>
            <person name="Symeonidi A."/>
            <person name="Hiss M."/>
            <person name="Muchero W."/>
            <person name="Kamisugi Y."/>
            <person name="Saleh O."/>
            <person name="Blanc G."/>
            <person name="Decker E.L."/>
            <person name="van Gessel N."/>
            <person name="Grimwood J."/>
            <person name="Hayes R.D."/>
            <person name="Graham S.W."/>
            <person name="Gunter L.E."/>
            <person name="McDaniel S.F."/>
            <person name="Hoernstein S.N.W."/>
            <person name="Larsson A."/>
            <person name="Li F.W."/>
            <person name="Perroud P.F."/>
            <person name="Phillips J."/>
            <person name="Ranjan P."/>
            <person name="Rokshar D.S."/>
            <person name="Rothfels C.J."/>
            <person name="Schneider L."/>
            <person name="Shu S."/>
            <person name="Stevenson D.W."/>
            <person name="Thummler F."/>
            <person name="Tillich M."/>
            <person name="Villarreal Aguilar J.C."/>
            <person name="Widiez T."/>
            <person name="Wong G.K."/>
            <person name="Wymore A."/>
            <person name="Zhang Y."/>
            <person name="Zimmer A.D."/>
            <person name="Quatrano R.S."/>
            <person name="Mayer K.F.X."/>
            <person name="Goodstein D."/>
            <person name="Casacuberta J.M."/>
            <person name="Vandepoele K."/>
            <person name="Reski R."/>
            <person name="Cuming A.C."/>
            <person name="Tuskan G.A."/>
            <person name="Maumus F."/>
            <person name="Salse J."/>
            <person name="Schmutz J."/>
            <person name="Rensing S.A."/>
        </authorList>
    </citation>
    <scope>NUCLEOTIDE SEQUENCE [LARGE SCALE GENOMIC DNA]</scope>
    <source>
        <strain evidence="12 13">cv. Gransden 2004</strain>
    </source>
</reference>
<evidence type="ECO:0000256" key="7">
    <source>
        <dbReference type="ARBA" id="ARBA00024411"/>
    </source>
</evidence>
<evidence type="ECO:0000313" key="13">
    <source>
        <dbReference type="Proteomes" id="UP000006727"/>
    </source>
</evidence>
<evidence type="ECO:0000256" key="3">
    <source>
        <dbReference type="ARBA" id="ARBA00022679"/>
    </source>
</evidence>
<dbReference type="Gramene" id="Pp3c10_11570V3.1">
    <property type="protein sequence ID" value="Pp3c10_11570V3.1"/>
    <property type="gene ID" value="Pp3c10_11570"/>
</dbReference>
<dbReference type="InterPro" id="IPR043502">
    <property type="entry name" value="DNA/RNA_pol_sf"/>
</dbReference>
<dbReference type="GO" id="GO:0006287">
    <property type="term" value="P:base-excision repair, gap-filling"/>
    <property type="evidence" value="ECO:0000318"/>
    <property type="project" value="GO_Central"/>
</dbReference>
<dbReference type="Gene3D" id="3.90.1600.10">
    <property type="entry name" value="Palm domain of DNA polymerase"/>
    <property type="match status" value="1"/>
</dbReference>
<dbReference type="Proteomes" id="UP000006727">
    <property type="component" value="Chromosome 10"/>
</dbReference>
<dbReference type="EC" id="2.7.7.7" evidence="2"/>
<organism evidence="11">
    <name type="scientific">Physcomitrium patens</name>
    <name type="common">Spreading-leaved earth moss</name>
    <name type="synonym">Physcomitrella patens</name>
    <dbReference type="NCBI Taxonomy" id="3218"/>
    <lineage>
        <taxon>Eukaryota</taxon>
        <taxon>Viridiplantae</taxon>
        <taxon>Streptophyta</taxon>
        <taxon>Embryophyta</taxon>
        <taxon>Bryophyta</taxon>
        <taxon>Bryophytina</taxon>
        <taxon>Bryopsida</taxon>
        <taxon>Funariidae</taxon>
        <taxon>Funariales</taxon>
        <taxon>Funariaceae</taxon>
        <taxon>Physcomitrium</taxon>
    </lineage>
</organism>
<dbReference type="SUPFAM" id="SSF53098">
    <property type="entry name" value="Ribonuclease H-like"/>
    <property type="match status" value="1"/>
</dbReference>
<dbReference type="EMBL" id="ABEU02000010">
    <property type="protein sequence ID" value="PNR46629.1"/>
    <property type="molecule type" value="Genomic_DNA"/>
</dbReference>
<proteinExistence type="inferred from homology"/>
<feature type="domain" description="DNA-directed DNA polymerase family B exonuclease" evidence="10">
    <location>
        <begin position="148"/>
        <end position="323"/>
    </location>
</feature>
<keyword evidence="6" id="KW-0238">DNA-binding</keyword>
<dbReference type="PANTHER" id="PTHR10322">
    <property type="entry name" value="DNA POLYMERASE CATALYTIC SUBUNIT"/>
    <property type="match status" value="1"/>
</dbReference>
<evidence type="ECO:0000256" key="5">
    <source>
        <dbReference type="ARBA" id="ARBA00022932"/>
    </source>
</evidence>
<dbReference type="InterPro" id="IPR006134">
    <property type="entry name" value="DNA-dir_DNA_pol_B_multi_dom"/>
</dbReference>
<evidence type="ECO:0000256" key="1">
    <source>
        <dbReference type="ARBA" id="ARBA00005755"/>
    </source>
</evidence>
<evidence type="ECO:0000313" key="11">
    <source>
        <dbReference type="EMBL" id="PNR46629.1"/>
    </source>
</evidence>
<comment type="catalytic activity">
    <reaction evidence="8">
        <text>DNA(n) + a 2'-deoxyribonucleoside 5'-triphosphate = DNA(n+1) + diphosphate</text>
        <dbReference type="Rhea" id="RHEA:22508"/>
        <dbReference type="Rhea" id="RHEA-COMP:17339"/>
        <dbReference type="Rhea" id="RHEA-COMP:17340"/>
        <dbReference type="ChEBI" id="CHEBI:33019"/>
        <dbReference type="ChEBI" id="CHEBI:61560"/>
        <dbReference type="ChEBI" id="CHEBI:173112"/>
        <dbReference type="EC" id="2.7.7.7"/>
    </reaction>
</comment>
<dbReference type="Gene3D" id="1.10.132.60">
    <property type="entry name" value="DNA polymerase family B, C-terminal domain"/>
    <property type="match status" value="1"/>
</dbReference>
<dbReference type="PRINTS" id="PR00106">
    <property type="entry name" value="DNAPOLB"/>
</dbReference>
<dbReference type="GO" id="GO:0043625">
    <property type="term" value="C:delta DNA polymerase complex"/>
    <property type="evidence" value="ECO:0000318"/>
    <property type="project" value="GO_Central"/>
</dbReference>
<dbReference type="Gene3D" id="1.10.287.690">
    <property type="entry name" value="Helix hairpin bin"/>
    <property type="match status" value="1"/>
</dbReference>
<dbReference type="SMART" id="SM00486">
    <property type="entry name" value="POLBc"/>
    <property type="match status" value="1"/>
</dbReference>
<evidence type="ECO:0000313" key="12">
    <source>
        <dbReference type="EnsemblPlants" id="Pp3c10_11570V3.1"/>
    </source>
</evidence>
<dbReference type="AlphaFoldDB" id="A0A2K1JYM1"/>
<dbReference type="GO" id="GO:0006297">
    <property type="term" value="P:nucleotide-excision repair, DNA gap filling"/>
    <property type="evidence" value="ECO:0000318"/>
    <property type="project" value="GO_Central"/>
</dbReference>
<reference evidence="12" key="3">
    <citation type="submission" date="2020-12" db="UniProtKB">
        <authorList>
            <consortium name="EnsemblPlants"/>
        </authorList>
    </citation>
    <scope>IDENTIFICATION</scope>
</reference>
<protein>
    <recommendedName>
        <fullName evidence="7">DNA polymerase delta catalytic subunit</fullName>
        <ecNumber evidence="2">2.7.7.7</ecNumber>
    </recommendedName>
</protein>
<dbReference type="Pfam" id="PF00136">
    <property type="entry name" value="DNA_pol_B"/>
    <property type="match status" value="1"/>
</dbReference>
<dbReference type="InterPro" id="IPR036397">
    <property type="entry name" value="RNaseH_sf"/>
</dbReference>
<evidence type="ECO:0000256" key="8">
    <source>
        <dbReference type="ARBA" id="ARBA00049244"/>
    </source>
</evidence>
<dbReference type="InterPro" id="IPR042087">
    <property type="entry name" value="DNA_pol_B_thumb"/>
</dbReference>
<gene>
    <name evidence="11" type="ORF">PHYPA_013748</name>
</gene>
<dbReference type="InterPro" id="IPR006133">
    <property type="entry name" value="DNA-dir_DNA_pol_B_exonuc"/>
</dbReference>
<dbReference type="GO" id="GO:0000166">
    <property type="term" value="F:nucleotide binding"/>
    <property type="evidence" value="ECO:0007669"/>
    <property type="project" value="InterPro"/>
</dbReference>
<comment type="similarity">
    <text evidence="1">Belongs to the DNA polymerase type-B family.</text>
</comment>
<evidence type="ECO:0000256" key="2">
    <source>
        <dbReference type="ARBA" id="ARBA00012417"/>
    </source>
</evidence>
<accession>A0A2K1JYM1</accession>
<evidence type="ECO:0000256" key="6">
    <source>
        <dbReference type="ARBA" id="ARBA00023125"/>
    </source>
</evidence>
<dbReference type="PaxDb" id="3218-PP1S120_45V6.1"/>
<name>A0A2K1JYM1_PHYPA</name>
<dbReference type="GO" id="GO:0006261">
    <property type="term" value="P:DNA-templated DNA replication"/>
    <property type="evidence" value="ECO:0000318"/>
    <property type="project" value="GO_Central"/>
</dbReference>